<organism evidence="2 3">
    <name type="scientific">Panagrolaimus superbus</name>
    <dbReference type="NCBI Taxonomy" id="310955"/>
    <lineage>
        <taxon>Eukaryota</taxon>
        <taxon>Metazoa</taxon>
        <taxon>Ecdysozoa</taxon>
        <taxon>Nematoda</taxon>
        <taxon>Chromadorea</taxon>
        <taxon>Rhabditida</taxon>
        <taxon>Tylenchina</taxon>
        <taxon>Panagrolaimomorpha</taxon>
        <taxon>Panagrolaimoidea</taxon>
        <taxon>Panagrolaimidae</taxon>
        <taxon>Panagrolaimus</taxon>
    </lineage>
</organism>
<dbReference type="AlphaFoldDB" id="A0A914YIT8"/>
<keyword evidence="1" id="KW-0472">Membrane</keyword>
<protein>
    <submittedName>
        <fullName evidence="3">Uncharacterized protein</fullName>
    </submittedName>
</protein>
<name>A0A914YIT8_9BILA</name>
<evidence type="ECO:0000256" key="1">
    <source>
        <dbReference type="SAM" id="Phobius"/>
    </source>
</evidence>
<accession>A0A914YIT8</accession>
<dbReference type="Proteomes" id="UP000887577">
    <property type="component" value="Unplaced"/>
</dbReference>
<evidence type="ECO:0000313" key="3">
    <source>
        <dbReference type="WBParaSite" id="PSU_v2.g19219.t1"/>
    </source>
</evidence>
<proteinExistence type="predicted"/>
<keyword evidence="1" id="KW-1133">Transmembrane helix</keyword>
<keyword evidence="2" id="KW-1185">Reference proteome</keyword>
<sequence>MIKANANQINWKISDNFIQFKNFICFFSSVCGFALVFDFVKDCQHVYKVLDRKKLNYGNSQLTIIILNLTLIFDVLS</sequence>
<evidence type="ECO:0000313" key="2">
    <source>
        <dbReference type="Proteomes" id="UP000887577"/>
    </source>
</evidence>
<reference evidence="3" key="1">
    <citation type="submission" date="2022-11" db="UniProtKB">
        <authorList>
            <consortium name="WormBaseParasite"/>
        </authorList>
    </citation>
    <scope>IDENTIFICATION</scope>
</reference>
<feature type="transmembrane region" description="Helical" evidence="1">
    <location>
        <begin position="57"/>
        <end position="76"/>
    </location>
</feature>
<dbReference type="WBParaSite" id="PSU_v2.g19219.t1">
    <property type="protein sequence ID" value="PSU_v2.g19219.t1"/>
    <property type="gene ID" value="PSU_v2.g19219"/>
</dbReference>
<feature type="transmembrane region" description="Helical" evidence="1">
    <location>
        <begin position="20"/>
        <end position="37"/>
    </location>
</feature>
<keyword evidence="1" id="KW-0812">Transmembrane</keyword>